<evidence type="ECO:0000259" key="6">
    <source>
        <dbReference type="PROSITE" id="PS50863"/>
    </source>
</evidence>
<dbReference type="Pfam" id="PF02362">
    <property type="entry name" value="B3"/>
    <property type="match status" value="1"/>
</dbReference>
<dbReference type="SUPFAM" id="SSF101936">
    <property type="entry name" value="DNA-binding pseudobarrel domain"/>
    <property type="match status" value="1"/>
</dbReference>
<comment type="caution">
    <text evidence="7">The sequence shown here is derived from an EMBL/GenBank/DDBJ whole genome shotgun (WGS) entry which is preliminary data.</text>
</comment>
<accession>A0ABD1FKA6</accession>
<keyword evidence="3" id="KW-0238">DNA-binding</keyword>
<sequence length="81" mass="9622">MDLPNIWWKTHIEDKDSVESITLWVGDDPWDMYVTIEAENIWISRGWKTFARVNELRVGTLCKFELLPWPANTFNVTFGNY</sequence>
<evidence type="ECO:0000256" key="3">
    <source>
        <dbReference type="ARBA" id="ARBA00023125"/>
    </source>
</evidence>
<dbReference type="EMBL" id="JBEAFC010000014">
    <property type="protein sequence ID" value="KAL1532261.1"/>
    <property type="molecule type" value="Genomic_DNA"/>
</dbReference>
<gene>
    <name evidence="7" type="ORF">AAHA92_32290</name>
</gene>
<dbReference type="Gene3D" id="2.40.330.10">
    <property type="entry name" value="DNA-binding pseudobarrel domain"/>
    <property type="match status" value="1"/>
</dbReference>
<comment type="subcellular location">
    <subcellularLocation>
        <location evidence="1">Nucleus</location>
    </subcellularLocation>
</comment>
<feature type="domain" description="TF-B3" evidence="6">
    <location>
        <begin position="1"/>
        <end position="81"/>
    </location>
</feature>
<dbReference type="AlphaFoldDB" id="A0ABD1FKA6"/>
<proteinExistence type="predicted"/>
<reference evidence="7 8" key="1">
    <citation type="submission" date="2024-06" db="EMBL/GenBank/DDBJ databases">
        <title>A chromosome level genome sequence of Diviner's sage (Salvia divinorum).</title>
        <authorList>
            <person name="Ford S.A."/>
            <person name="Ro D.-K."/>
            <person name="Ness R.W."/>
            <person name="Phillips M.A."/>
        </authorList>
    </citation>
    <scope>NUCLEOTIDE SEQUENCE [LARGE SCALE GENOMIC DNA]</scope>
    <source>
        <strain evidence="7">SAF-2024a</strain>
        <tissue evidence="7">Leaf</tissue>
    </source>
</reference>
<dbReference type="PROSITE" id="PS50863">
    <property type="entry name" value="B3"/>
    <property type="match status" value="1"/>
</dbReference>
<protein>
    <submittedName>
        <fullName evidence="7">B3 domain-containing protein isoform X2</fullName>
    </submittedName>
</protein>
<keyword evidence="2" id="KW-0805">Transcription regulation</keyword>
<evidence type="ECO:0000256" key="5">
    <source>
        <dbReference type="ARBA" id="ARBA00023242"/>
    </source>
</evidence>
<evidence type="ECO:0000313" key="8">
    <source>
        <dbReference type="Proteomes" id="UP001567538"/>
    </source>
</evidence>
<evidence type="ECO:0000313" key="7">
    <source>
        <dbReference type="EMBL" id="KAL1532261.1"/>
    </source>
</evidence>
<dbReference type="Proteomes" id="UP001567538">
    <property type="component" value="Unassembled WGS sequence"/>
</dbReference>
<evidence type="ECO:0000256" key="4">
    <source>
        <dbReference type="ARBA" id="ARBA00023163"/>
    </source>
</evidence>
<dbReference type="InterPro" id="IPR015300">
    <property type="entry name" value="DNA-bd_pseudobarrel_sf"/>
</dbReference>
<dbReference type="InterPro" id="IPR003340">
    <property type="entry name" value="B3_DNA-bd"/>
</dbReference>
<organism evidence="7 8">
    <name type="scientific">Salvia divinorum</name>
    <name type="common">Maria pastora</name>
    <name type="synonym">Diviner's sage</name>
    <dbReference type="NCBI Taxonomy" id="28513"/>
    <lineage>
        <taxon>Eukaryota</taxon>
        <taxon>Viridiplantae</taxon>
        <taxon>Streptophyta</taxon>
        <taxon>Embryophyta</taxon>
        <taxon>Tracheophyta</taxon>
        <taxon>Spermatophyta</taxon>
        <taxon>Magnoliopsida</taxon>
        <taxon>eudicotyledons</taxon>
        <taxon>Gunneridae</taxon>
        <taxon>Pentapetalae</taxon>
        <taxon>asterids</taxon>
        <taxon>lamiids</taxon>
        <taxon>Lamiales</taxon>
        <taxon>Lamiaceae</taxon>
        <taxon>Nepetoideae</taxon>
        <taxon>Mentheae</taxon>
        <taxon>Salviinae</taxon>
        <taxon>Salvia</taxon>
        <taxon>Salvia subgen. Calosphace</taxon>
    </lineage>
</organism>
<dbReference type="GO" id="GO:0003677">
    <property type="term" value="F:DNA binding"/>
    <property type="evidence" value="ECO:0007669"/>
    <property type="project" value="UniProtKB-KW"/>
</dbReference>
<keyword evidence="4" id="KW-0804">Transcription</keyword>
<dbReference type="GO" id="GO:0005634">
    <property type="term" value="C:nucleus"/>
    <property type="evidence" value="ECO:0007669"/>
    <property type="project" value="UniProtKB-SubCell"/>
</dbReference>
<evidence type="ECO:0000256" key="1">
    <source>
        <dbReference type="ARBA" id="ARBA00004123"/>
    </source>
</evidence>
<evidence type="ECO:0000256" key="2">
    <source>
        <dbReference type="ARBA" id="ARBA00023015"/>
    </source>
</evidence>
<keyword evidence="8" id="KW-1185">Reference proteome</keyword>
<keyword evidence="5" id="KW-0539">Nucleus</keyword>
<name>A0ABD1FKA6_SALDI</name>